<evidence type="ECO:0000313" key="13">
    <source>
        <dbReference type="Proteomes" id="UP000799640"/>
    </source>
</evidence>
<feature type="region of interest" description="Disordered" evidence="10">
    <location>
        <begin position="1192"/>
        <end position="1211"/>
    </location>
</feature>
<evidence type="ECO:0000313" key="12">
    <source>
        <dbReference type="EMBL" id="KAF2399136.1"/>
    </source>
</evidence>
<dbReference type="GO" id="GO:0006355">
    <property type="term" value="P:regulation of DNA-templated transcription"/>
    <property type="evidence" value="ECO:0007669"/>
    <property type="project" value="InterPro"/>
</dbReference>
<feature type="compositionally biased region" description="Low complexity" evidence="10">
    <location>
        <begin position="1380"/>
        <end position="1389"/>
    </location>
</feature>
<keyword evidence="4" id="KW-1017">Isopeptide bond</keyword>
<feature type="region of interest" description="Disordered" evidence="10">
    <location>
        <begin position="1153"/>
        <end position="1177"/>
    </location>
</feature>
<dbReference type="InterPro" id="IPR040221">
    <property type="entry name" value="CDCA7/CDA7L"/>
</dbReference>
<dbReference type="SMART" id="SM00558">
    <property type="entry name" value="JmjC"/>
    <property type="match status" value="1"/>
</dbReference>
<evidence type="ECO:0000256" key="9">
    <source>
        <dbReference type="ARBA" id="ARBA00023242"/>
    </source>
</evidence>
<comment type="subcellular location">
    <subcellularLocation>
        <location evidence="2">Cytoplasm</location>
    </subcellularLocation>
    <subcellularLocation>
        <location evidence="1">Nucleus</location>
    </subcellularLocation>
</comment>
<dbReference type="Pfam" id="PF02373">
    <property type="entry name" value="JmjC"/>
    <property type="match status" value="1"/>
</dbReference>
<keyword evidence="7" id="KW-0805">Transcription regulation</keyword>
<evidence type="ECO:0000256" key="10">
    <source>
        <dbReference type="SAM" id="MobiDB-lite"/>
    </source>
</evidence>
<gene>
    <name evidence="12" type="ORF">EJ06DRAFT_531457</name>
</gene>
<dbReference type="PANTHER" id="PTHR31169:SF8">
    <property type="entry name" value="ZINC-FINGER DOMAIN OF MONOAMINE-OXIDASE A REPRESSOR R1 PROTEIN"/>
    <property type="match status" value="1"/>
</dbReference>
<feature type="compositionally biased region" description="Acidic residues" evidence="10">
    <location>
        <begin position="1287"/>
        <end position="1305"/>
    </location>
</feature>
<feature type="domain" description="JmjC" evidence="11">
    <location>
        <begin position="155"/>
        <end position="350"/>
    </location>
</feature>
<reference evidence="12" key="1">
    <citation type="journal article" date="2020" name="Stud. Mycol.">
        <title>101 Dothideomycetes genomes: a test case for predicting lifestyles and emergence of pathogens.</title>
        <authorList>
            <person name="Haridas S."/>
            <person name="Albert R."/>
            <person name="Binder M."/>
            <person name="Bloem J."/>
            <person name="Labutti K."/>
            <person name="Salamov A."/>
            <person name="Andreopoulos B."/>
            <person name="Baker S."/>
            <person name="Barry K."/>
            <person name="Bills G."/>
            <person name="Bluhm B."/>
            <person name="Cannon C."/>
            <person name="Castanera R."/>
            <person name="Culley D."/>
            <person name="Daum C."/>
            <person name="Ezra D."/>
            <person name="Gonzalez J."/>
            <person name="Henrissat B."/>
            <person name="Kuo A."/>
            <person name="Liang C."/>
            <person name="Lipzen A."/>
            <person name="Lutzoni F."/>
            <person name="Magnuson J."/>
            <person name="Mondo S."/>
            <person name="Nolan M."/>
            <person name="Ohm R."/>
            <person name="Pangilinan J."/>
            <person name="Park H.-J."/>
            <person name="Ramirez L."/>
            <person name="Alfaro M."/>
            <person name="Sun H."/>
            <person name="Tritt A."/>
            <person name="Yoshinaga Y."/>
            <person name="Zwiers L.-H."/>
            <person name="Turgeon B."/>
            <person name="Goodwin S."/>
            <person name="Spatafora J."/>
            <person name="Crous P."/>
            <person name="Grigoriev I."/>
        </authorList>
    </citation>
    <scope>NUCLEOTIDE SEQUENCE</scope>
    <source>
        <strain evidence="12">CBS 262.69</strain>
    </source>
</reference>
<proteinExistence type="predicted"/>
<evidence type="ECO:0000256" key="5">
    <source>
        <dbReference type="ARBA" id="ARBA00022553"/>
    </source>
</evidence>
<keyword evidence="5" id="KW-0597">Phosphoprotein</keyword>
<dbReference type="Proteomes" id="UP000799640">
    <property type="component" value="Unassembled WGS sequence"/>
</dbReference>
<evidence type="ECO:0000256" key="2">
    <source>
        <dbReference type="ARBA" id="ARBA00004496"/>
    </source>
</evidence>
<dbReference type="Gene3D" id="2.60.120.650">
    <property type="entry name" value="Cupin"/>
    <property type="match status" value="1"/>
</dbReference>
<feature type="compositionally biased region" description="Low complexity" evidence="10">
    <location>
        <begin position="1162"/>
        <end position="1173"/>
    </location>
</feature>
<keyword evidence="13" id="KW-1185">Reference proteome</keyword>
<dbReference type="PANTHER" id="PTHR31169">
    <property type="entry name" value="OS05G0300700 PROTEIN"/>
    <property type="match status" value="1"/>
</dbReference>
<dbReference type="Pfam" id="PF10497">
    <property type="entry name" value="zf-4CXXC_R1"/>
    <property type="match status" value="1"/>
</dbReference>
<protein>
    <recommendedName>
        <fullName evidence="11">JmjC domain-containing protein</fullName>
    </recommendedName>
</protein>
<accession>A0A6G1HTE3</accession>
<feature type="region of interest" description="Disordered" evidence="10">
    <location>
        <begin position="957"/>
        <end position="1121"/>
    </location>
</feature>
<evidence type="ECO:0000256" key="6">
    <source>
        <dbReference type="ARBA" id="ARBA00022843"/>
    </source>
</evidence>
<feature type="region of interest" description="Disordered" evidence="10">
    <location>
        <begin position="869"/>
        <end position="888"/>
    </location>
</feature>
<sequence>MPAQRPRASFEPISPHFNLDELVETTDNFQYVDRLGLDVIEEQGLKRFEKLLLLRVIVGGMPLVIDGFEDKLDPWTFTPKWLRDNHGDKVENARDITAQQDLPLTIGHYLKNMGILTEQYFEKPENYKDKNRQRIYLKDIDCPPVWQDKLREHVPGSLFYWNDSIAEAGGLGAVGGPIHGATGRKKGKGVAIAGDLMSSLPVEMRAENLQCYIGHEGTYTPAHREMCATLGHNIMVNASGGVDEYGERERPGSSVWFMTESRDRHTVAEYWMSVLGHDIEIENHFAQMVAWQRAPFKVYVVEQRPGDLILIPPLAPHQVWNRGTRTMKVAWNRTTVDTLELALKEALPKARMVCRDEQYKNKAISYYTLLKYSALFKSSATQLAGSRHDAYDIETYKQVRQIKKDSKRLFELFKQIMLSEMFAPSPKEHPEFIAFDSNVTCSYCRGNIFNRFLTCKTCPDALGTDTDEPYDVCMECFIMGRGCGCQSKYKWVEQFKWKELVGRYEEWRKQIIEMGIGASGVAPMTLEKEREAYPKRTLAQICQEQLKLRPWVDIKKPRQELLDENGDEIRVDSHGKVNRSGKKRPRDWNQNYQACHSCAHRHPKWMMAICTKCERGLCYGFLWRAQEVMPQTILEDPNWICPHCRRICNVAACRKDSKQKPYQPKGTILGHDTKKVADPRSVECLVDFSVSNVKHLMDEEDALLNPRLLEAQAAAERAKLSDPMLDERYFDDGEENGIVMNGPMDTRGQIEYSPMDDLIDPALGGSGNGLSASTGLSQATLAHNTLVASDPVPTLPDFMSTRHLSTHFYPDPSMESQSQFVAPSAVMYEIPDSFGYLPSNSDPAAFGGSEKRPRADELEEIKLVTSKRRRVPVAPKAPQAKDKATKQYQQEHERKLLEEAKKNGRHTQVFGKLHNRSCIAILKISKEKLRRFDLNPATQSEALAEERNVLLRSDILQGAPKPTVPAPDPAPVKGKGKTESRQFRYRVEDDELYGDRSDRPRRKQRYEEVTVESDIEDAIREGITSKKDRSPTQRRRSTWLARKNQGDDNLPEELPPNFKDGQVSRSQRQRAMPRQQAQKRPTIRPARTSPESFVEYHSEGDTADEDDRPPSPPVPVENPVDDSFMADILELHAELQPVVNPVASDLTGINHPIGRPTGRSQPTTFPPATAHTTSGPIQSSLFSPVPETASITQSMSTHTSPEPAFSSEEENVQASAIFQMPPTVAKPAVSKAVQASTTFQMPPTVAKPAVSKAVQVAKDALAAERERAAAMEAENKWARLRAAGLLDNEDKDEDEAEDEDGDQDSTESSKQSAYGSVSPSAPSPPVESFSKPEPRTAVMRSAERPAPVATPTRSRGGPPSPRRGRGGSLFNSISSRGKIKIVSKAASSKRASDSGFGARAETPETPIAQASAGQGETAKRSPTRGRPPGRASLPNMTAGSLRGGFGQSGRGRGGPVRRGGN</sequence>
<evidence type="ECO:0000256" key="4">
    <source>
        <dbReference type="ARBA" id="ARBA00022499"/>
    </source>
</evidence>
<keyword evidence="9" id="KW-0539">Nucleus</keyword>
<dbReference type="EMBL" id="ML996698">
    <property type="protein sequence ID" value="KAF2399136.1"/>
    <property type="molecule type" value="Genomic_DNA"/>
</dbReference>
<keyword evidence="6" id="KW-0832">Ubl conjugation</keyword>
<dbReference type="InterPro" id="IPR003347">
    <property type="entry name" value="JmjC_dom"/>
</dbReference>
<feature type="region of interest" description="Disordered" evidence="10">
    <location>
        <begin position="1284"/>
        <end position="1461"/>
    </location>
</feature>
<dbReference type="PROSITE" id="PS51184">
    <property type="entry name" value="JMJC"/>
    <property type="match status" value="1"/>
</dbReference>
<feature type="compositionally biased region" description="Basic and acidic residues" evidence="10">
    <location>
        <begin position="976"/>
        <end position="998"/>
    </location>
</feature>
<dbReference type="GO" id="GO:0005634">
    <property type="term" value="C:nucleus"/>
    <property type="evidence" value="ECO:0007669"/>
    <property type="project" value="UniProtKB-SubCell"/>
</dbReference>
<organism evidence="12 13">
    <name type="scientific">Trichodelitschia bisporula</name>
    <dbReference type="NCBI Taxonomy" id="703511"/>
    <lineage>
        <taxon>Eukaryota</taxon>
        <taxon>Fungi</taxon>
        <taxon>Dikarya</taxon>
        <taxon>Ascomycota</taxon>
        <taxon>Pezizomycotina</taxon>
        <taxon>Dothideomycetes</taxon>
        <taxon>Dothideomycetes incertae sedis</taxon>
        <taxon>Phaeotrichales</taxon>
        <taxon>Phaeotrichaceae</taxon>
        <taxon>Trichodelitschia</taxon>
    </lineage>
</organism>
<name>A0A6G1HTE3_9PEZI</name>
<evidence type="ECO:0000259" key="11">
    <source>
        <dbReference type="PROSITE" id="PS51184"/>
    </source>
</evidence>
<evidence type="ECO:0000256" key="3">
    <source>
        <dbReference type="ARBA" id="ARBA00022490"/>
    </source>
</evidence>
<keyword evidence="3" id="KW-0963">Cytoplasm</keyword>
<dbReference type="SUPFAM" id="SSF51197">
    <property type="entry name" value="Clavaminate synthase-like"/>
    <property type="match status" value="1"/>
</dbReference>
<feature type="compositionally biased region" description="Gly residues" evidence="10">
    <location>
        <begin position="1441"/>
        <end position="1461"/>
    </location>
</feature>
<keyword evidence="8" id="KW-0804">Transcription</keyword>
<feature type="compositionally biased region" description="Basic and acidic residues" evidence="10">
    <location>
        <begin position="879"/>
        <end position="888"/>
    </location>
</feature>
<evidence type="ECO:0000256" key="8">
    <source>
        <dbReference type="ARBA" id="ARBA00023163"/>
    </source>
</evidence>
<dbReference type="GO" id="GO:0005737">
    <property type="term" value="C:cytoplasm"/>
    <property type="evidence" value="ECO:0007669"/>
    <property type="project" value="UniProtKB-SubCell"/>
</dbReference>
<dbReference type="OrthoDB" id="298344at2759"/>
<dbReference type="InterPro" id="IPR018866">
    <property type="entry name" value="Znf-4CXXC_R1"/>
</dbReference>
<evidence type="ECO:0000256" key="7">
    <source>
        <dbReference type="ARBA" id="ARBA00023015"/>
    </source>
</evidence>
<feature type="compositionally biased region" description="Low complexity" evidence="10">
    <location>
        <begin position="1064"/>
        <end position="1080"/>
    </location>
</feature>
<evidence type="ECO:0000256" key="1">
    <source>
        <dbReference type="ARBA" id="ARBA00004123"/>
    </source>
</evidence>
<feature type="compositionally biased region" description="Basic and acidic residues" evidence="10">
    <location>
        <begin position="1017"/>
        <end position="1031"/>
    </location>
</feature>